<dbReference type="PANTHER" id="PTHR43677:SF11">
    <property type="entry name" value="ZINC-CONTAINING ALCOHOL DEHYDROGENASE"/>
    <property type="match status" value="1"/>
</dbReference>
<dbReference type="PANTHER" id="PTHR43677">
    <property type="entry name" value="SHORT-CHAIN DEHYDROGENASE/REDUCTASE"/>
    <property type="match status" value="1"/>
</dbReference>
<keyword evidence="2" id="KW-1185">Reference proteome</keyword>
<dbReference type="InterPro" id="IPR011032">
    <property type="entry name" value="GroES-like_sf"/>
</dbReference>
<evidence type="ECO:0008006" key="3">
    <source>
        <dbReference type="Google" id="ProtNLM"/>
    </source>
</evidence>
<dbReference type="OrthoDB" id="809632at2759"/>
<dbReference type="SUPFAM" id="SSF51735">
    <property type="entry name" value="NAD(P)-binding Rossmann-fold domains"/>
    <property type="match status" value="1"/>
</dbReference>
<name>A0A1E3P0D4_WICAA</name>
<dbReference type="AlphaFoldDB" id="A0A1E3P0D4"/>
<dbReference type="SUPFAM" id="SSF50129">
    <property type="entry name" value="GroES-like"/>
    <property type="match status" value="1"/>
</dbReference>
<dbReference type="Gene3D" id="3.40.50.720">
    <property type="entry name" value="NAD(P)-binding Rossmann-like Domain"/>
    <property type="match status" value="1"/>
</dbReference>
<gene>
    <name evidence="1" type="ORF">WICANDRAFT_63416</name>
</gene>
<dbReference type="GO" id="GO:0016491">
    <property type="term" value="F:oxidoreductase activity"/>
    <property type="evidence" value="ECO:0007669"/>
    <property type="project" value="TreeGrafter"/>
</dbReference>
<sequence>MSTVKAVVIKSGDSKPRFIENFSLREPAESEVRVKVLGTSIHHLVRMRALGKHYSVSANDTSEKLIGIDGVGLIDDKQLVFFITLTPGTGSFAEYVNVDKRFIFPFPEEITKDDTDAIARVTTLSNPAMSSYLVFDSRLSQVIEPGFTVAINGVTGASGSLAAEIARKKYGASKVIGVGRSEDKLKALVEPKGLDAIIPLTDSDEEMTKKFSEFDVDVVLDYTWGKAAERTLLNLIKSRKDSTKLLSFVQIGQIGGTDFNIPPGILRGHNLHILGSGLGSFTTRDAGKAFPDITAQLAKGQFGTDEKIETAKASDIEQEWDLWQPSARKVFTF</sequence>
<reference evidence="1 2" key="1">
    <citation type="journal article" date="2016" name="Proc. Natl. Acad. Sci. U.S.A.">
        <title>Comparative genomics of biotechnologically important yeasts.</title>
        <authorList>
            <person name="Riley R."/>
            <person name="Haridas S."/>
            <person name="Wolfe K.H."/>
            <person name="Lopes M.R."/>
            <person name="Hittinger C.T."/>
            <person name="Goeker M."/>
            <person name="Salamov A.A."/>
            <person name="Wisecaver J.H."/>
            <person name="Long T.M."/>
            <person name="Calvey C.H."/>
            <person name="Aerts A.L."/>
            <person name="Barry K.W."/>
            <person name="Choi C."/>
            <person name="Clum A."/>
            <person name="Coughlan A.Y."/>
            <person name="Deshpande S."/>
            <person name="Douglass A.P."/>
            <person name="Hanson S.J."/>
            <person name="Klenk H.-P."/>
            <person name="LaButti K.M."/>
            <person name="Lapidus A."/>
            <person name="Lindquist E.A."/>
            <person name="Lipzen A.M."/>
            <person name="Meier-Kolthoff J.P."/>
            <person name="Ohm R.A."/>
            <person name="Otillar R.P."/>
            <person name="Pangilinan J.L."/>
            <person name="Peng Y."/>
            <person name="Rokas A."/>
            <person name="Rosa C.A."/>
            <person name="Scheuner C."/>
            <person name="Sibirny A.A."/>
            <person name="Slot J.C."/>
            <person name="Stielow J.B."/>
            <person name="Sun H."/>
            <person name="Kurtzman C.P."/>
            <person name="Blackwell M."/>
            <person name="Grigoriev I.V."/>
            <person name="Jeffries T.W."/>
        </authorList>
    </citation>
    <scope>NUCLEOTIDE SEQUENCE [LARGE SCALE GENOMIC DNA]</scope>
    <source>
        <strain evidence="2">ATCC 58044 / CBS 1984 / NCYC 433 / NRRL Y-366-8</strain>
    </source>
</reference>
<dbReference type="EMBL" id="KV454211">
    <property type="protein sequence ID" value="ODQ58909.1"/>
    <property type="molecule type" value="Genomic_DNA"/>
</dbReference>
<evidence type="ECO:0000313" key="2">
    <source>
        <dbReference type="Proteomes" id="UP000094112"/>
    </source>
</evidence>
<dbReference type="InterPro" id="IPR036291">
    <property type="entry name" value="NAD(P)-bd_dom_sf"/>
</dbReference>
<protein>
    <recommendedName>
        <fullName evidence="3">Enoyl reductase (ER) domain-containing protein</fullName>
    </recommendedName>
</protein>
<dbReference type="STRING" id="683960.A0A1E3P0D4"/>
<dbReference type="GeneID" id="30200790"/>
<dbReference type="Gene3D" id="3.90.180.10">
    <property type="entry name" value="Medium-chain alcohol dehydrogenases, catalytic domain"/>
    <property type="match status" value="1"/>
</dbReference>
<evidence type="ECO:0000313" key="1">
    <source>
        <dbReference type="EMBL" id="ODQ58909.1"/>
    </source>
</evidence>
<dbReference type="Proteomes" id="UP000094112">
    <property type="component" value="Unassembled WGS sequence"/>
</dbReference>
<dbReference type="RefSeq" id="XP_019038116.1">
    <property type="nucleotide sequence ID" value="XM_019183544.1"/>
</dbReference>
<dbReference type="InterPro" id="IPR051397">
    <property type="entry name" value="Zn-ADH-like_protein"/>
</dbReference>
<accession>A0A1E3P0D4</accession>
<proteinExistence type="predicted"/>
<organism evidence="1 2">
    <name type="scientific">Wickerhamomyces anomalus (strain ATCC 58044 / CBS 1984 / NCYC 433 / NRRL Y-366-8)</name>
    <name type="common">Yeast</name>
    <name type="synonym">Hansenula anomala</name>
    <dbReference type="NCBI Taxonomy" id="683960"/>
    <lineage>
        <taxon>Eukaryota</taxon>
        <taxon>Fungi</taxon>
        <taxon>Dikarya</taxon>
        <taxon>Ascomycota</taxon>
        <taxon>Saccharomycotina</taxon>
        <taxon>Saccharomycetes</taxon>
        <taxon>Phaffomycetales</taxon>
        <taxon>Wickerhamomycetaceae</taxon>
        <taxon>Wickerhamomyces</taxon>
    </lineage>
</organism>